<evidence type="ECO:0000259" key="8">
    <source>
        <dbReference type="SMART" id="SM00485"/>
    </source>
</evidence>
<keyword evidence="5" id="KW-0539">Nucleus</keyword>
<dbReference type="Pfam" id="PF00867">
    <property type="entry name" value="XPG_I"/>
    <property type="match status" value="1"/>
</dbReference>
<keyword evidence="5" id="KW-0227">DNA damage</keyword>
<feature type="region of interest" description="Disordered" evidence="6">
    <location>
        <begin position="166"/>
        <end position="186"/>
    </location>
</feature>
<dbReference type="GO" id="GO:0006310">
    <property type="term" value="P:DNA recombination"/>
    <property type="evidence" value="ECO:0007669"/>
    <property type="project" value="TreeGrafter"/>
</dbReference>
<dbReference type="PRINTS" id="PR00853">
    <property type="entry name" value="XPGRADSUPER"/>
</dbReference>
<organism evidence="9 10">
    <name type="scientific">Psilocybe cf. subviscida</name>
    <dbReference type="NCBI Taxonomy" id="2480587"/>
    <lineage>
        <taxon>Eukaryota</taxon>
        <taxon>Fungi</taxon>
        <taxon>Dikarya</taxon>
        <taxon>Basidiomycota</taxon>
        <taxon>Agaricomycotina</taxon>
        <taxon>Agaricomycetes</taxon>
        <taxon>Agaricomycetidae</taxon>
        <taxon>Agaricales</taxon>
        <taxon>Agaricineae</taxon>
        <taxon>Strophariaceae</taxon>
        <taxon>Psilocybe</taxon>
    </lineage>
</organism>
<sequence>MGVQGFTPFLQKFFPDVLKLFPNRLEALRGKTIVIDGTLITQRFHYIENESPHQHVARWYNLARQLRKYEVNTICVFDGKQRNEAKANEAQRRRKAMELARTRGSLEEERFQRLHSLSESLLQLRDAAAQTRSEIGQALKASTDDTSSQVLLDQKVDELREISAQTTEEVAAPQEEAKQDTPLTPIPEAAAPEKAEMNIAQLAEQLNLLHLNYKATTAKLASIPALQDGVSAIPGETTQTMTKTQYQLTCEEGKLWEYVANAQNSLLSGGSDVTQQELDSMLNRSYAMTTSFRRRNNTPTSTTYSESKEILGAMGILCIDATGAVEGEALASSIVLSGHADYVATEDTDVLAYGAPMIRNLTGYEDPLLVISGTEVRETLELDQSAYLDFVLLLGTDFSQRIKNLGPVKALSLIKEHKSIEGVLDSIANQPRYTLKLPRDAYLAQVNIAREVFRTLPPPPSPESLQKLEADDDLAKEILAKYAVERYAIDDIAESEALAGNLFSDNPAAG</sequence>
<keyword evidence="2 5" id="KW-0479">Metal-binding</keyword>
<evidence type="ECO:0000259" key="7">
    <source>
        <dbReference type="SMART" id="SM00484"/>
    </source>
</evidence>
<dbReference type="GO" id="GO:0005634">
    <property type="term" value="C:nucleus"/>
    <property type="evidence" value="ECO:0007669"/>
    <property type="project" value="UniProtKB-SubCell"/>
</dbReference>
<evidence type="ECO:0000256" key="1">
    <source>
        <dbReference type="ARBA" id="ARBA00022722"/>
    </source>
</evidence>
<feature type="domain" description="XPG N-terminal" evidence="8">
    <location>
        <begin position="1"/>
        <end position="100"/>
    </location>
</feature>
<comment type="similarity">
    <text evidence="5">Belongs to the XPG/RAD2 endonuclease family. EXO1 subfamily.</text>
</comment>
<dbReference type="SMART" id="SM00485">
    <property type="entry name" value="XPGN"/>
    <property type="match status" value="1"/>
</dbReference>
<keyword evidence="5" id="KW-0234">DNA repair</keyword>
<keyword evidence="5" id="KW-0228">DNA excision</keyword>
<dbReference type="SMART" id="SM00279">
    <property type="entry name" value="HhH2"/>
    <property type="match status" value="1"/>
</dbReference>
<evidence type="ECO:0000256" key="5">
    <source>
        <dbReference type="RuleBase" id="RU910737"/>
    </source>
</evidence>
<dbReference type="InterPro" id="IPR008918">
    <property type="entry name" value="HhH2"/>
</dbReference>
<dbReference type="EMBL" id="JAACJJ010000057">
    <property type="protein sequence ID" value="KAF5310810.1"/>
    <property type="molecule type" value="Genomic_DNA"/>
</dbReference>
<dbReference type="InterPro" id="IPR006085">
    <property type="entry name" value="XPG_DNA_repair_N"/>
</dbReference>
<dbReference type="SUPFAM" id="SSF88723">
    <property type="entry name" value="PIN domain-like"/>
    <property type="match status" value="1"/>
</dbReference>
<feature type="domain" description="XPG-I" evidence="7">
    <location>
        <begin position="312"/>
        <end position="382"/>
    </location>
</feature>
<dbReference type="GO" id="GO:0003677">
    <property type="term" value="F:DNA binding"/>
    <property type="evidence" value="ECO:0007669"/>
    <property type="project" value="UniProtKB-UniRule"/>
</dbReference>
<dbReference type="OrthoDB" id="31113at2759"/>
<dbReference type="Pfam" id="PF00752">
    <property type="entry name" value="XPG_N"/>
    <property type="match status" value="1"/>
</dbReference>
<dbReference type="PANTHER" id="PTHR11081">
    <property type="entry name" value="FLAP ENDONUCLEASE FAMILY MEMBER"/>
    <property type="match status" value="1"/>
</dbReference>
<dbReference type="EC" id="3.1.-.-" evidence="5"/>
<proteinExistence type="inferred from homology"/>
<dbReference type="GO" id="GO:0006298">
    <property type="term" value="P:mismatch repair"/>
    <property type="evidence" value="ECO:0007669"/>
    <property type="project" value="TreeGrafter"/>
</dbReference>
<dbReference type="Proteomes" id="UP000567179">
    <property type="component" value="Unassembled WGS sequence"/>
</dbReference>
<keyword evidence="1 5" id="KW-0540">Nuclease</keyword>
<evidence type="ECO:0000256" key="2">
    <source>
        <dbReference type="ARBA" id="ARBA00022723"/>
    </source>
</evidence>
<dbReference type="Gene3D" id="1.10.150.20">
    <property type="entry name" value="5' to 3' exonuclease, C-terminal subdomain"/>
    <property type="match status" value="1"/>
</dbReference>
<comment type="subcellular location">
    <subcellularLocation>
        <location evidence="5">Nucleus</location>
    </subcellularLocation>
</comment>
<dbReference type="InterPro" id="IPR006084">
    <property type="entry name" value="XPG/Rad2"/>
</dbReference>
<gene>
    <name evidence="9" type="ORF">D9619_008044</name>
</gene>
<comment type="caution">
    <text evidence="9">The sequence shown here is derived from an EMBL/GenBank/DDBJ whole genome shotgun (WGS) entry which is preliminary data.</text>
</comment>
<dbReference type="SMART" id="SM00484">
    <property type="entry name" value="XPGI"/>
    <property type="match status" value="1"/>
</dbReference>
<evidence type="ECO:0000256" key="6">
    <source>
        <dbReference type="SAM" id="MobiDB-lite"/>
    </source>
</evidence>
<keyword evidence="10" id="KW-1185">Reference proteome</keyword>
<evidence type="ECO:0000256" key="4">
    <source>
        <dbReference type="ARBA" id="ARBA00022842"/>
    </source>
</evidence>
<keyword evidence="3 5" id="KW-0378">Hydrolase</keyword>
<accession>A0A8H5ESI2</accession>
<keyword evidence="4 5" id="KW-0460">Magnesium</keyword>
<dbReference type="PANTHER" id="PTHR11081:SF8">
    <property type="entry name" value="EXONUCLEASE 1"/>
    <property type="match status" value="1"/>
</dbReference>
<evidence type="ECO:0000256" key="3">
    <source>
        <dbReference type="ARBA" id="ARBA00022801"/>
    </source>
</evidence>
<dbReference type="GO" id="GO:0046872">
    <property type="term" value="F:metal ion binding"/>
    <property type="evidence" value="ECO:0007669"/>
    <property type="project" value="UniProtKB-UniRule"/>
</dbReference>
<dbReference type="GO" id="GO:0035312">
    <property type="term" value="F:5'-3' DNA exonuclease activity"/>
    <property type="evidence" value="ECO:0007669"/>
    <property type="project" value="UniProtKB-UniRule"/>
</dbReference>
<dbReference type="InterPro" id="IPR036279">
    <property type="entry name" value="5-3_exonuclease_C_sf"/>
</dbReference>
<keyword evidence="5" id="KW-0269">Exonuclease</keyword>
<evidence type="ECO:0000313" key="10">
    <source>
        <dbReference type="Proteomes" id="UP000567179"/>
    </source>
</evidence>
<dbReference type="AlphaFoldDB" id="A0A8H5ESI2"/>
<dbReference type="GO" id="GO:0017108">
    <property type="term" value="F:5'-flap endonuclease activity"/>
    <property type="evidence" value="ECO:0007669"/>
    <property type="project" value="TreeGrafter"/>
</dbReference>
<dbReference type="InterPro" id="IPR029060">
    <property type="entry name" value="PIN-like_dom_sf"/>
</dbReference>
<keyword evidence="5" id="KW-0238">DNA-binding</keyword>
<keyword evidence="5" id="KW-0267">Excision nuclease</keyword>
<evidence type="ECO:0000313" key="9">
    <source>
        <dbReference type="EMBL" id="KAF5310810.1"/>
    </source>
</evidence>
<dbReference type="Gene3D" id="3.40.50.1010">
    <property type="entry name" value="5'-nuclease"/>
    <property type="match status" value="2"/>
</dbReference>
<protein>
    <recommendedName>
        <fullName evidence="5">Exonuclease 1</fullName>
        <ecNumber evidence="5">3.1.-.-</ecNumber>
    </recommendedName>
</protein>
<comment type="function">
    <text evidence="5">5'-&gt;3' double-stranded DNA exonuclease which may also possess a cryptic 3'-&gt;5' double-stranded DNA exonuclease activity. Functions in DNA mismatch repair.</text>
</comment>
<dbReference type="SUPFAM" id="SSF47807">
    <property type="entry name" value="5' to 3' exonuclease, C-terminal subdomain"/>
    <property type="match status" value="1"/>
</dbReference>
<reference evidence="9 10" key="1">
    <citation type="journal article" date="2020" name="ISME J.">
        <title>Uncovering the hidden diversity of litter-decomposition mechanisms in mushroom-forming fungi.</title>
        <authorList>
            <person name="Floudas D."/>
            <person name="Bentzer J."/>
            <person name="Ahren D."/>
            <person name="Johansson T."/>
            <person name="Persson P."/>
            <person name="Tunlid A."/>
        </authorList>
    </citation>
    <scope>NUCLEOTIDE SEQUENCE [LARGE SCALE GENOMIC DNA]</scope>
    <source>
        <strain evidence="9 10">CBS 101986</strain>
    </source>
</reference>
<name>A0A8H5ESI2_9AGAR</name>
<dbReference type="InterPro" id="IPR006086">
    <property type="entry name" value="XPG-I_dom"/>
</dbReference>
<comment type="cofactor">
    <cofactor evidence="5">
        <name>Mg(2+)</name>
        <dbReference type="ChEBI" id="CHEBI:18420"/>
    </cofactor>
    <text evidence="5">Binds 2 magnesium ions per subunit. They probably participate in the reaction catalyzed by the enzyme. May bind an additional third magnesium ion after substrate binding.</text>
</comment>